<dbReference type="KEGG" id="vg:19527168"/>
<dbReference type="GeneID" id="19527168"/>
<evidence type="ECO:0000313" key="2">
    <source>
        <dbReference type="Proteomes" id="UP000019790"/>
    </source>
</evidence>
<proteinExistence type="predicted"/>
<protein>
    <submittedName>
        <fullName evidence="1">Uncharacterized protein</fullName>
    </submittedName>
</protein>
<gene>
    <name evidence="1" type="ORF">P118_0069</name>
</gene>
<dbReference type="RefSeq" id="YP_009035884.1">
    <property type="nucleotide sequence ID" value="NC_024208.1"/>
</dbReference>
<keyword evidence="2" id="KW-1185">Reference proteome</keyword>
<dbReference type="OrthoDB" id="13025at10239"/>
<reference evidence="1 2" key="1">
    <citation type="submission" date="2014-02" db="EMBL/GenBank/DDBJ databases">
        <title>Complete genome sequences of four novel Lactococcus lactis phages distantly related to the rare 1706 phage species.</title>
        <authorList>
            <person name="Kot W."/>
            <person name="Neve H."/>
            <person name="Vogensen F.K."/>
            <person name="Heller K.J."/>
            <person name="Hansen L.H."/>
        </authorList>
    </citation>
    <scope>NUCLEOTIDE SEQUENCE [LARGE SCALE GENOMIC DNA]</scope>
</reference>
<dbReference type="EMBL" id="KJ489012">
    <property type="protein sequence ID" value="AHV83186.1"/>
    <property type="molecule type" value="Genomic_DNA"/>
</dbReference>
<organism evidence="1 2">
    <name type="scientific">Lactococcus phage P118</name>
    <dbReference type="NCBI Taxonomy" id="1476888"/>
    <lineage>
        <taxon>Viruses</taxon>
        <taxon>Duplodnaviria</taxon>
        <taxon>Heunggongvirae</taxon>
        <taxon>Uroviricota</taxon>
        <taxon>Caudoviricetes</taxon>
        <taxon>Nevevirus</taxon>
        <taxon>Nevevirus P118</taxon>
    </lineage>
</organism>
<accession>X4Y878</accession>
<name>X4Y878_9CAUD</name>
<evidence type="ECO:0000313" key="1">
    <source>
        <dbReference type="EMBL" id="AHV83186.1"/>
    </source>
</evidence>
<sequence length="193" mass="21992">MENKELLSLENYIEWLDHTVETLLVGLNKDLIDNVSYRLETYALGIDQTRTYVASNIEDWKKKTNKLKTRINTLANEAHNMRKIPKSDEYQSVKDNYESELCYSEFLISIITKVIDNEPHTPDLTEDLTESIALPNAKDDEPKIVVPSLKNDINGNFSNGIKSTPWTPSTDDLAEHLKKELRKGLGQLSGGLR</sequence>
<dbReference type="Proteomes" id="UP000019790">
    <property type="component" value="Segment"/>
</dbReference>